<dbReference type="Proteomes" id="UP001178507">
    <property type="component" value="Unassembled WGS sequence"/>
</dbReference>
<comment type="caution">
    <text evidence="1">The sequence shown here is derived from an EMBL/GenBank/DDBJ whole genome shotgun (WGS) entry which is preliminary data.</text>
</comment>
<organism evidence="1 2">
    <name type="scientific">Effrenium voratum</name>
    <dbReference type="NCBI Taxonomy" id="2562239"/>
    <lineage>
        <taxon>Eukaryota</taxon>
        <taxon>Sar</taxon>
        <taxon>Alveolata</taxon>
        <taxon>Dinophyceae</taxon>
        <taxon>Suessiales</taxon>
        <taxon>Symbiodiniaceae</taxon>
        <taxon>Effrenium</taxon>
    </lineage>
</organism>
<protein>
    <submittedName>
        <fullName evidence="1">Uncharacterized protein</fullName>
    </submittedName>
</protein>
<reference evidence="1" key="1">
    <citation type="submission" date="2023-08" db="EMBL/GenBank/DDBJ databases">
        <authorList>
            <person name="Chen Y."/>
            <person name="Shah S."/>
            <person name="Dougan E. K."/>
            <person name="Thang M."/>
            <person name="Chan C."/>
        </authorList>
    </citation>
    <scope>NUCLEOTIDE SEQUENCE</scope>
</reference>
<proteinExistence type="predicted"/>
<keyword evidence="2" id="KW-1185">Reference proteome</keyword>
<evidence type="ECO:0000313" key="2">
    <source>
        <dbReference type="Proteomes" id="UP001178507"/>
    </source>
</evidence>
<gene>
    <name evidence="1" type="ORF">EVOR1521_LOCUS19910</name>
</gene>
<dbReference type="AlphaFoldDB" id="A0AA36IX05"/>
<sequence length="95" mass="10261">MVIQWDTLSSPVEDMSAQVAMQLCYNQGPVSSLTMLEYGVIHQCQKGEEDTKKAAAEVARRIASTPNLACNQTTNMLSPAVEKYASIVARGGVRA</sequence>
<dbReference type="EMBL" id="CAUJNA010003168">
    <property type="protein sequence ID" value="CAJ1395485.1"/>
    <property type="molecule type" value="Genomic_DNA"/>
</dbReference>
<name>A0AA36IX05_9DINO</name>
<accession>A0AA36IX05</accession>
<dbReference type="Gene3D" id="3.90.226.10">
    <property type="entry name" value="2-enoyl-CoA Hydratase, Chain A, domain 1"/>
    <property type="match status" value="1"/>
</dbReference>
<evidence type="ECO:0000313" key="1">
    <source>
        <dbReference type="EMBL" id="CAJ1395485.1"/>
    </source>
</evidence>